<evidence type="ECO:0000256" key="9">
    <source>
        <dbReference type="ARBA" id="ARBA00022840"/>
    </source>
</evidence>
<keyword evidence="10 13" id="KW-1133">Transmembrane helix</keyword>
<dbReference type="SMART" id="SM00388">
    <property type="entry name" value="HisKA"/>
    <property type="match status" value="1"/>
</dbReference>
<dbReference type="InterPro" id="IPR005467">
    <property type="entry name" value="His_kinase_dom"/>
</dbReference>
<evidence type="ECO:0000256" key="2">
    <source>
        <dbReference type="ARBA" id="ARBA00004141"/>
    </source>
</evidence>
<keyword evidence="6 13" id="KW-0812">Transmembrane</keyword>
<dbReference type="InterPro" id="IPR050428">
    <property type="entry name" value="TCS_sensor_his_kinase"/>
</dbReference>
<accession>A0ABZ0XSH4</accession>
<protein>
    <recommendedName>
        <fullName evidence="3">histidine kinase</fullName>
        <ecNumber evidence="3">2.7.13.3</ecNumber>
    </recommendedName>
</protein>
<comment type="catalytic activity">
    <reaction evidence="1">
        <text>ATP + protein L-histidine = ADP + protein N-phospho-L-histidine.</text>
        <dbReference type="EC" id="2.7.13.3"/>
    </reaction>
</comment>
<dbReference type="InterPro" id="IPR003594">
    <property type="entry name" value="HATPase_dom"/>
</dbReference>
<keyword evidence="5 15" id="KW-0808">Transferase</keyword>
<dbReference type="SUPFAM" id="SSF47384">
    <property type="entry name" value="Homodimeric domain of signal transducing histidine kinase"/>
    <property type="match status" value="1"/>
</dbReference>
<sequence>MTTRLYSGRWRLVGATLLCMLLIFAGIGLGAHHVARRESDELFSARLATSARVLEALVAHQVSSATISRPLVIALPHELETDPSNLPRMYGHRYETKIAFQVWRDDGALLAKSASSPVEALAPLKAGFSEQMIDGVPWQVFALRSANVWVLTAEKDEVRQEMSHDIGMSILTPLAVGGVFMLIAVNLLLLRSMRPLAQLAARIAARKPESLEPLALPATPVELAPIITELNHLLDRIRAAFEREQRFLNAAAHEIRTPIAAVQLHMENALRAEGPQQLQTSLQCAMDGARRTSKLAEQLLALGRLTAGNDAEPLRRLSMPELCCEVIGAVEPLVARRGQSVGLDVQQPCHVRGEPTQLQRLLQNLIDNASTHGDPHGDIAVTLDMVDGSVLLGVANDGPPIPQAELAHIFTPYYRVPGAQSGGHGLGLAIVKEIVEQHQGHILVQTRANGQGTLVLVSLAAVA</sequence>
<dbReference type="PANTHER" id="PTHR45436">
    <property type="entry name" value="SENSOR HISTIDINE KINASE YKOH"/>
    <property type="match status" value="1"/>
</dbReference>
<dbReference type="GeneID" id="43162024"/>
<dbReference type="GO" id="GO:0004673">
    <property type="term" value="F:protein histidine kinase activity"/>
    <property type="evidence" value="ECO:0007669"/>
    <property type="project" value="UniProtKB-EC"/>
</dbReference>
<evidence type="ECO:0000256" key="5">
    <source>
        <dbReference type="ARBA" id="ARBA00022679"/>
    </source>
</evidence>
<evidence type="ECO:0000256" key="4">
    <source>
        <dbReference type="ARBA" id="ARBA00022553"/>
    </source>
</evidence>
<reference evidence="15 16" key="1">
    <citation type="submission" date="2023-11" db="EMBL/GenBank/DDBJ databases">
        <title>MicrobeMod: A computational toolkit for identifying prokaryotic methylation and restriction-modification with nanopore sequencing.</title>
        <authorList>
            <person name="Crits-Christoph A."/>
            <person name="Kang S.C."/>
            <person name="Lee H."/>
            <person name="Ostrov N."/>
        </authorList>
    </citation>
    <scope>NUCLEOTIDE SEQUENCE [LARGE SCALE GENOMIC DNA]</scope>
    <source>
        <strain evidence="15 16">ATCC 25935</strain>
    </source>
</reference>
<comment type="subcellular location">
    <subcellularLocation>
        <location evidence="2">Membrane</location>
        <topology evidence="2">Multi-pass membrane protein</topology>
    </subcellularLocation>
</comment>
<dbReference type="Gene3D" id="1.10.287.130">
    <property type="match status" value="1"/>
</dbReference>
<gene>
    <name evidence="15" type="ORF">SR858_16635</name>
</gene>
<dbReference type="EC" id="2.7.13.3" evidence="3"/>
<dbReference type="SUPFAM" id="SSF55874">
    <property type="entry name" value="ATPase domain of HSP90 chaperone/DNA topoisomerase II/histidine kinase"/>
    <property type="match status" value="1"/>
</dbReference>
<evidence type="ECO:0000256" key="6">
    <source>
        <dbReference type="ARBA" id="ARBA00022692"/>
    </source>
</evidence>
<dbReference type="Pfam" id="PF02518">
    <property type="entry name" value="HATPase_c"/>
    <property type="match status" value="1"/>
</dbReference>
<organism evidence="15 16">
    <name type="scientific">Duganella zoogloeoides</name>
    <dbReference type="NCBI Taxonomy" id="75659"/>
    <lineage>
        <taxon>Bacteria</taxon>
        <taxon>Pseudomonadati</taxon>
        <taxon>Pseudomonadota</taxon>
        <taxon>Betaproteobacteria</taxon>
        <taxon>Burkholderiales</taxon>
        <taxon>Oxalobacteraceae</taxon>
        <taxon>Telluria group</taxon>
        <taxon>Duganella</taxon>
    </lineage>
</organism>
<keyword evidence="7" id="KW-0547">Nucleotide-binding</keyword>
<evidence type="ECO:0000313" key="16">
    <source>
        <dbReference type="Proteomes" id="UP001326110"/>
    </source>
</evidence>
<feature type="transmembrane region" description="Helical" evidence="13">
    <location>
        <begin position="166"/>
        <end position="189"/>
    </location>
</feature>
<evidence type="ECO:0000256" key="13">
    <source>
        <dbReference type="SAM" id="Phobius"/>
    </source>
</evidence>
<feature type="domain" description="Histidine kinase" evidence="14">
    <location>
        <begin position="250"/>
        <end position="463"/>
    </location>
</feature>
<dbReference type="EMBL" id="CP140152">
    <property type="protein sequence ID" value="WQH02699.1"/>
    <property type="molecule type" value="Genomic_DNA"/>
</dbReference>
<keyword evidence="12 13" id="KW-0472">Membrane</keyword>
<evidence type="ECO:0000256" key="11">
    <source>
        <dbReference type="ARBA" id="ARBA00023012"/>
    </source>
</evidence>
<dbReference type="InterPro" id="IPR036097">
    <property type="entry name" value="HisK_dim/P_sf"/>
</dbReference>
<dbReference type="CDD" id="cd00082">
    <property type="entry name" value="HisKA"/>
    <property type="match status" value="1"/>
</dbReference>
<dbReference type="PRINTS" id="PR00344">
    <property type="entry name" value="BCTRLSENSOR"/>
</dbReference>
<dbReference type="Pfam" id="PF08521">
    <property type="entry name" value="2CSK_N"/>
    <property type="match status" value="1"/>
</dbReference>
<evidence type="ECO:0000313" key="15">
    <source>
        <dbReference type="EMBL" id="WQH02699.1"/>
    </source>
</evidence>
<keyword evidence="16" id="KW-1185">Reference proteome</keyword>
<dbReference type="PROSITE" id="PS50109">
    <property type="entry name" value="HIS_KIN"/>
    <property type="match status" value="1"/>
</dbReference>
<evidence type="ECO:0000256" key="7">
    <source>
        <dbReference type="ARBA" id="ARBA00022741"/>
    </source>
</evidence>
<keyword evidence="8 15" id="KW-0418">Kinase</keyword>
<dbReference type="CDD" id="cd00075">
    <property type="entry name" value="HATPase"/>
    <property type="match status" value="1"/>
</dbReference>
<evidence type="ECO:0000259" key="14">
    <source>
        <dbReference type="PROSITE" id="PS50109"/>
    </source>
</evidence>
<evidence type="ECO:0000256" key="12">
    <source>
        <dbReference type="ARBA" id="ARBA00023136"/>
    </source>
</evidence>
<dbReference type="InterPro" id="IPR003661">
    <property type="entry name" value="HisK_dim/P_dom"/>
</dbReference>
<keyword evidence="4" id="KW-0597">Phosphoprotein</keyword>
<dbReference type="Proteomes" id="UP001326110">
    <property type="component" value="Chromosome"/>
</dbReference>
<proteinExistence type="predicted"/>
<dbReference type="Pfam" id="PF00512">
    <property type="entry name" value="HisKA"/>
    <property type="match status" value="1"/>
</dbReference>
<dbReference type="InterPro" id="IPR004358">
    <property type="entry name" value="Sig_transdc_His_kin-like_C"/>
</dbReference>
<evidence type="ECO:0000256" key="3">
    <source>
        <dbReference type="ARBA" id="ARBA00012438"/>
    </source>
</evidence>
<evidence type="ECO:0000256" key="10">
    <source>
        <dbReference type="ARBA" id="ARBA00022989"/>
    </source>
</evidence>
<evidence type="ECO:0000256" key="8">
    <source>
        <dbReference type="ARBA" id="ARBA00022777"/>
    </source>
</evidence>
<keyword evidence="11" id="KW-0902">Two-component regulatory system</keyword>
<keyword evidence="9" id="KW-0067">ATP-binding</keyword>
<dbReference type="Gene3D" id="3.30.565.10">
    <property type="entry name" value="Histidine kinase-like ATPase, C-terminal domain"/>
    <property type="match status" value="1"/>
</dbReference>
<dbReference type="PANTHER" id="PTHR45436:SF14">
    <property type="entry name" value="SENSOR PROTEIN QSEC"/>
    <property type="match status" value="1"/>
</dbReference>
<dbReference type="RefSeq" id="WP_019920128.1">
    <property type="nucleotide sequence ID" value="NZ_CP140152.1"/>
</dbReference>
<evidence type="ECO:0000256" key="1">
    <source>
        <dbReference type="ARBA" id="ARBA00000085"/>
    </source>
</evidence>
<name>A0ABZ0XSH4_9BURK</name>
<dbReference type="SMART" id="SM00387">
    <property type="entry name" value="HATPase_c"/>
    <property type="match status" value="1"/>
</dbReference>
<dbReference type="InterPro" id="IPR036890">
    <property type="entry name" value="HATPase_C_sf"/>
</dbReference>
<dbReference type="InterPro" id="IPR013727">
    <property type="entry name" value="2CSK_N"/>
</dbReference>